<dbReference type="RefSeq" id="WP_164649683.1">
    <property type="nucleotide sequence ID" value="NZ_CP047476.1"/>
</dbReference>
<sequence length="282" mass="33356">MKRKSANWLIVMLLSAFVLTGCGVRFLYNNVDWLVIEYLDDYVDLESGQEEWLSDKISLLSQWHRRHELPHYIDHLDQLIELDLKTFTAQELAAQKIQFQQHGERLLIEIEPQLLLLASQLSDEQVEQFMKNLRVRHGKYQDKYQSLNDTEIRQRYAESIAENVERWFGSLTEEQETVVELWTSEMEVTVPDWVAYQTQVRLQVKEMLALRADADILSGRLNQILNEPERLYSDELIRKLHHNRGVMDVYLVQIVNLATDKQATYYCDTLKEWKDVALDILQ</sequence>
<dbReference type="PROSITE" id="PS51257">
    <property type="entry name" value="PROKAR_LIPOPROTEIN"/>
    <property type="match status" value="1"/>
</dbReference>
<dbReference type="Proteomes" id="UP000464262">
    <property type="component" value="Chromosome 2"/>
</dbReference>
<reference evidence="1 2" key="1">
    <citation type="submission" date="2020-01" db="EMBL/GenBank/DDBJ databases">
        <title>Whole genome and functional gene identification of agarase of Vibrio HN897.</title>
        <authorList>
            <person name="Liu Y."/>
            <person name="Zhao Z."/>
        </authorList>
    </citation>
    <scope>NUCLEOTIDE SEQUENCE [LARGE SCALE GENOMIC DNA]</scope>
    <source>
        <strain evidence="1 2">HN897</strain>
    </source>
</reference>
<dbReference type="InterPro" id="IPR016875">
    <property type="entry name" value="UCP028200"/>
</dbReference>
<evidence type="ECO:0000313" key="2">
    <source>
        <dbReference type="Proteomes" id="UP000464262"/>
    </source>
</evidence>
<dbReference type="EMBL" id="CP047476">
    <property type="protein sequence ID" value="QIA64780.1"/>
    <property type="molecule type" value="Genomic_DNA"/>
</dbReference>
<dbReference type="PIRSF" id="PIRSF028200">
    <property type="entry name" value="UCP028200"/>
    <property type="match status" value="1"/>
</dbReference>
<proteinExistence type="predicted"/>
<dbReference type="Pfam" id="PF19795">
    <property type="entry name" value="DUF6279"/>
    <property type="match status" value="1"/>
</dbReference>
<name>A0A7Z2T5S4_9VIBR</name>
<dbReference type="AlphaFoldDB" id="A0A7Z2T5S4"/>
<organism evidence="1 2">
    <name type="scientific">Vibrio astriarenae</name>
    <dbReference type="NCBI Taxonomy" id="1481923"/>
    <lineage>
        <taxon>Bacteria</taxon>
        <taxon>Pseudomonadati</taxon>
        <taxon>Pseudomonadota</taxon>
        <taxon>Gammaproteobacteria</taxon>
        <taxon>Vibrionales</taxon>
        <taxon>Vibrionaceae</taxon>
        <taxon>Vibrio</taxon>
    </lineage>
</organism>
<evidence type="ECO:0000313" key="1">
    <source>
        <dbReference type="EMBL" id="QIA64780.1"/>
    </source>
</evidence>
<keyword evidence="2" id="KW-1185">Reference proteome</keyword>
<protein>
    <recommendedName>
        <fullName evidence="3">Lipoprotein</fullName>
    </recommendedName>
</protein>
<accession>A0A7Z2T5S4</accession>
<dbReference type="KEGG" id="vas:GT360_14520"/>
<gene>
    <name evidence="1" type="ORF">GT360_14520</name>
</gene>
<evidence type="ECO:0008006" key="3">
    <source>
        <dbReference type="Google" id="ProtNLM"/>
    </source>
</evidence>